<keyword evidence="2" id="KW-1185">Reference proteome</keyword>
<organism evidence="1 2">
    <name type="scientific">Actinomycetospora flava</name>
    <dbReference type="NCBI Taxonomy" id="3129232"/>
    <lineage>
        <taxon>Bacteria</taxon>
        <taxon>Bacillati</taxon>
        <taxon>Actinomycetota</taxon>
        <taxon>Actinomycetes</taxon>
        <taxon>Pseudonocardiales</taxon>
        <taxon>Pseudonocardiaceae</taxon>
        <taxon>Actinomycetospora</taxon>
    </lineage>
</organism>
<sequence length="165" mass="17777">MRYELHGIISRPEVLDPIVEACRHARPVLLDGAELAMVPLCDEVYRTINLPGFQVDPENGFDRLSSGVAALITAASRRGAIAYLEADYDGGASRQVAAVWLDCQIVYGPNMLVPGEGIPTDGTSPFCEALRYLGVQAVGRVDEVVVLGLGRYNRTEAWCAAGTRA</sequence>
<proteinExistence type="predicted"/>
<dbReference type="RefSeq" id="WP_337705708.1">
    <property type="nucleotide sequence ID" value="NZ_JBBEGM010000011.1"/>
</dbReference>
<reference evidence="1 2" key="1">
    <citation type="submission" date="2024-03" db="EMBL/GenBank/DDBJ databases">
        <title>Actinomycetospora sp. OC33-EN07, a novel actinomycete isolated from wild orchid (Aerides multiflora).</title>
        <authorList>
            <person name="Suriyachadkun C."/>
        </authorList>
    </citation>
    <scope>NUCLEOTIDE SEQUENCE [LARGE SCALE GENOMIC DNA]</scope>
    <source>
        <strain evidence="1 2">OC33-EN07</strain>
    </source>
</reference>
<evidence type="ECO:0000313" key="2">
    <source>
        <dbReference type="Proteomes" id="UP001369736"/>
    </source>
</evidence>
<gene>
    <name evidence="1" type="ORF">WCD58_24540</name>
</gene>
<dbReference type="EMBL" id="JBBEGM010000011">
    <property type="protein sequence ID" value="MEJ2864349.1"/>
    <property type="molecule type" value="Genomic_DNA"/>
</dbReference>
<protein>
    <submittedName>
        <fullName evidence="1">Uncharacterized protein</fullName>
    </submittedName>
</protein>
<comment type="caution">
    <text evidence="1">The sequence shown here is derived from an EMBL/GenBank/DDBJ whole genome shotgun (WGS) entry which is preliminary data.</text>
</comment>
<accession>A0ABU8MAH0</accession>
<name>A0ABU8MAH0_9PSEU</name>
<dbReference type="Proteomes" id="UP001369736">
    <property type="component" value="Unassembled WGS sequence"/>
</dbReference>
<evidence type="ECO:0000313" key="1">
    <source>
        <dbReference type="EMBL" id="MEJ2864349.1"/>
    </source>
</evidence>